<proteinExistence type="inferred from homology"/>
<dbReference type="InterPro" id="IPR027385">
    <property type="entry name" value="Beta-barrel_OMP"/>
</dbReference>
<evidence type="ECO:0000259" key="5">
    <source>
        <dbReference type="Pfam" id="PF13505"/>
    </source>
</evidence>
<dbReference type="Pfam" id="PF13505">
    <property type="entry name" value="OMP_b-brl"/>
    <property type="match status" value="1"/>
</dbReference>
<dbReference type="AlphaFoldDB" id="A0A418SKK9"/>
<evidence type="ECO:0000256" key="4">
    <source>
        <dbReference type="ARBA" id="ARBA00038306"/>
    </source>
</evidence>
<protein>
    <recommendedName>
        <fullName evidence="5">Outer membrane protein beta-barrel domain-containing protein</fullName>
    </recommendedName>
</protein>
<dbReference type="InterPro" id="IPR051692">
    <property type="entry name" value="OMP-like"/>
</dbReference>
<keyword evidence="2" id="KW-0732">Signal</keyword>
<dbReference type="PANTHER" id="PTHR34001:SF3">
    <property type="entry name" value="BLL7405 PROTEIN"/>
    <property type="match status" value="1"/>
</dbReference>
<evidence type="ECO:0000313" key="7">
    <source>
        <dbReference type="Proteomes" id="UP000283786"/>
    </source>
</evidence>
<dbReference type="PANTHER" id="PTHR34001">
    <property type="entry name" value="BLL7405 PROTEIN"/>
    <property type="match status" value="1"/>
</dbReference>
<comment type="subcellular location">
    <subcellularLocation>
        <location evidence="1">Membrane</location>
    </subcellularLocation>
</comment>
<sequence length="195" mass="20101">MLRTKILAATAATCAMAVPAFAGSMDPAPAEPIVVAPAPIVPAYTGNDWTGGYIGLNLGYGDYDAGSASNDGMVYGIQGGYDHDFGNFVLGGELEYQANDFDSTGGVDLDSATRAKLRAGYDAGPALIYGVVGAVNADSNLGSDTGYTLGAGVEYMVTDTVSVAGEYLYDEISDFNGTGSDYSANTVSARVNYRF</sequence>
<reference evidence="6 7" key="1">
    <citation type="submission" date="2020-08" db="EMBL/GenBank/DDBJ databases">
        <title>Genome sequence of Rhodobacteraceae bacterium Lw-13e.</title>
        <authorList>
            <person name="Poehlein A."/>
            <person name="Wolter L."/>
            <person name="Daniel R."/>
            <person name="Brinkhoff T."/>
        </authorList>
    </citation>
    <scope>NUCLEOTIDE SEQUENCE [LARGE SCALE GENOMIC DNA]</scope>
    <source>
        <strain evidence="6 7">Lw-13e</strain>
    </source>
</reference>
<evidence type="ECO:0000256" key="2">
    <source>
        <dbReference type="ARBA" id="ARBA00022729"/>
    </source>
</evidence>
<dbReference type="RefSeq" id="WP_231388481.1">
    <property type="nucleotide sequence ID" value="NZ_CP060436.1"/>
</dbReference>
<name>A0A418SKK9_9RHOB</name>
<dbReference type="SUPFAM" id="SSF56925">
    <property type="entry name" value="OMPA-like"/>
    <property type="match status" value="1"/>
</dbReference>
<keyword evidence="3" id="KW-0472">Membrane</keyword>
<dbReference type="GO" id="GO:0016020">
    <property type="term" value="C:membrane"/>
    <property type="evidence" value="ECO:0007669"/>
    <property type="project" value="UniProtKB-SubCell"/>
</dbReference>
<gene>
    <name evidence="6" type="ORF">PSAL_019960</name>
</gene>
<dbReference type="Proteomes" id="UP000283786">
    <property type="component" value="Chromosome"/>
</dbReference>
<evidence type="ECO:0000313" key="6">
    <source>
        <dbReference type="EMBL" id="QPM90756.1"/>
    </source>
</evidence>
<evidence type="ECO:0000256" key="1">
    <source>
        <dbReference type="ARBA" id="ARBA00004370"/>
    </source>
</evidence>
<accession>A0A418SKK9</accession>
<comment type="similarity">
    <text evidence="4">Belongs to the Omp25/RopB family.</text>
</comment>
<dbReference type="KEGG" id="palw:PSAL_019960"/>
<evidence type="ECO:0000256" key="3">
    <source>
        <dbReference type="ARBA" id="ARBA00023136"/>
    </source>
</evidence>
<dbReference type="EMBL" id="CP060436">
    <property type="protein sequence ID" value="QPM90756.1"/>
    <property type="molecule type" value="Genomic_DNA"/>
</dbReference>
<feature type="domain" description="Outer membrane protein beta-barrel" evidence="5">
    <location>
        <begin position="40"/>
        <end position="195"/>
    </location>
</feature>
<organism evidence="6 7">
    <name type="scientific">Pseudooceanicola algae</name>
    <dbReference type="NCBI Taxonomy" id="1537215"/>
    <lineage>
        <taxon>Bacteria</taxon>
        <taxon>Pseudomonadati</taxon>
        <taxon>Pseudomonadota</taxon>
        <taxon>Alphaproteobacteria</taxon>
        <taxon>Rhodobacterales</taxon>
        <taxon>Paracoccaceae</taxon>
        <taxon>Pseudooceanicola</taxon>
    </lineage>
</organism>
<keyword evidence="7" id="KW-1185">Reference proteome</keyword>
<dbReference type="Gene3D" id="2.40.160.20">
    <property type="match status" value="1"/>
</dbReference>
<dbReference type="InterPro" id="IPR011250">
    <property type="entry name" value="OMP/PagP_B-barrel"/>
</dbReference>